<dbReference type="EMBL" id="RJNQ01000017">
    <property type="protein sequence ID" value="RSI76751.1"/>
    <property type="molecule type" value="Genomic_DNA"/>
</dbReference>
<proteinExistence type="predicted"/>
<reference evidence="1 2" key="1">
    <citation type="submission" date="2018-11" db="EMBL/GenBank/DDBJ databases">
        <title>Species Designations Belie Phenotypic and Genotypic Heterogeneity in Oral Streptococci.</title>
        <authorList>
            <person name="Velsko I."/>
        </authorList>
    </citation>
    <scope>NUCLEOTIDE SEQUENCE [LARGE SCALE GENOMIC DNA]</scope>
    <source>
        <strain evidence="1 2">BCA16</strain>
    </source>
</reference>
<dbReference type="InterPro" id="IPR025427">
    <property type="entry name" value="DUF4160"/>
</dbReference>
<protein>
    <recommendedName>
        <fullName evidence="3">DUF4160 domain-containing protein</fullName>
    </recommendedName>
</protein>
<accession>A0A3R9I081</accession>
<evidence type="ECO:0000313" key="2">
    <source>
        <dbReference type="Proteomes" id="UP000272928"/>
    </source>
</evidence>
<comment type="caution">
    <text evidence="1">The sequence shown here is derived from an EMBL/GenBank/DDBJ whole genome shotgun (WGS) entry which is preliminary data.</text>
</comment>
<evidence type="ECO:0008006" key="3">
    <source>
        <dbReference type="Google" id="ProtNLM"/>
    </source>
</evidence>
<dbReference type="AlphaFoldDB" id="A0A3R9I081"/>
<gene>
    <name evidence="1" type="ORF">D8856_07995</name>
</gene>
<dbReference type="Proteomes" id="UP000272928">
    <property type="component" value="Unassembled WGS sequence"/>
</dbReference>
<dbReference type="Pfam" id="PF13711">
    <property type="entry name" value="DUF4160"/>
    <property type="match status" value="1"/>
</dbReference>
<name>A0A3R9I081_STRMT</name>
<evidence type="ECO:0000313" key="1">
    <source>
        <dbReference type="EMBL" id="RSI76751.1"/>
    </source>
</evidence>
<organism evidence="1 2">
    <name type="scientific">Streptococcus mitis</name>
    <dbReference type="NCBI Taxonomy" id="28037"/>
    <lineage>
        <taxon>Bacteria</taxon>
        <taxon>Bacillati</taxon>
        <taxon>Bacillota</taxon>
        <taxon>Bacilli</taxon>
        <taxon>Lactobacillales</taxon>
        <taxon>Streptococcaceae</taxon>
        <taxon>Streptococcus</taxon>
        <taxon>Streptococcus mitis group</taxon>
    </lineage>
</organism>
<sequence length="92" mass="10869">MKRGGTTWGYYMPKYSFLKYGIEIRPNEHNHKGQMAHIHIYIHGEEVGSMFLNGELRDGKLKSKDMKIVRQYVLENADELQALWDEYQNSAY</sequence>